<evidence type="ECO:0000313" key="3">
    <source>
        <dbReference type="Proteomes" id="UP000799764"/>
    </source>
</evidence>
<proteinExistence type="predicted"/>
<dbReference type="PROSITE" id="PS51257">
    <property type="entry name" value="PROKAR_LIPOPROTEIN"/>
    <property type="match status" value="1"/>
</dbReference>
<keyword evidence="1" id="KW-0812">Transmembrane</keyword>
<feature type="transmembrane region" description="Helical" evidence="1">
    <location>
        <begin position="12"/>
        <end position="31"/>
    </location>
</feature>
<keyword evidence="3" id="KW-1185">Reference proteome</keyword>
<evidence type="ECO:0000256" key="1">
    <source>
        <dbReference type="SAM" id="Phobius"/>
    </source>
</evidence>
<keyword evidence="1" id="KW-1133">Transmembrane helix</keyword>
<keyword evidence="1" id="KW-0472">Membrane</keyword>
<sequence>MGLVIHRVSPPPVMMFALSCFTISTVLIITCPISTRSSPSRAVPTFRGDSHYELESIARDPRGALGWGLAYIAPGGEPFDKEEKTLSLVSCGGDPM</sequence>
<organism evidence="2 3">
    <name type="scientific">Karstenula rhodostoma CBS 690.94</name>
    <dbReference type="NCBI Taxonomy" id="1392251"/>
    <lineage>
        <taxon>Eukaryota</taxon>
        <taxon>Fungi</taxon>
        <taxon>Dikarya</taxon>
        <taxon>Ascomycota</taxon>
        <taxon>Pezizomycotina</taxon>
        <taxon>Dothideomycetes</taxon>
        <taxon>Pleosporomycetidae</taxon>
        <taxon>Pleosporales</taxon>
        <taxon>Massarineae</taxon>
        <taxon>Didymosphaeriaceae</taxon>
        <taxon>Karstenula</taxon>
    </lineage>
</organism>
<dbReference type="EMBL" id="MU001508">
    <property type="protein sequence ID" value="KAF2439731.1"/>
    <property type="molecule type" value="Genomic_DNA"/>
</dbReference>
<accession>A0A9P4U7E3</accession>
<reference evidence="2" key="1">
    <citation type="journal article" date="2020" name="Stud. Mycol.">
        <title>101 Dothideomycetes genomes: a test case for predicting lifestyles and emergence of pathogens.</title>
        <authorList>
            <person name="Haridas S."/>
            <person name="Albert R."/>
            <person name="Binder M."/>
            <person name="Bloem J."/>
            <person name="Labutti K."/>
            <person name="Salamov A."/>
            <person name="Andreopoulos B."/>
            <person name="Baker S."/>
            <person name="Barry K."/>
            <person name="Bills G."/>
            <person name="Bluhm B."/>
            <person name="Cannon C."/>
            <person name="Castanera R."/>
            <person name="Culley D."/>
            <person name="Daum C."/>
            <person name="Ezra D."/>
            <person name="Gonzalez J."/>
            <person name="Henrissat B."/>
            <person name="Kuo A."/>
            <person name="Liang C."/>
            <person name="Lipzen A."/>
            <person name="Lutzoni F."/>
            <person name="Magnuson J."/>
            <person name="Mondo S."/>
            <person name="Nolan M."/>
            <person name="Ohm R."/>
            <person name="Pangilinan J."/>
            <person name="Park H.-J."/>
            <person name="Ramirez L."/>
            <person name="Alfaro M."/>
            <person name="Sun H."/>
            <person name="Tritt A."/>
            <person name="Yoshinaga Y."/>
            <person name="Zwiers L.-H."/>
            <person name="Turgeon B."/>
            <person name="Goodwin S."/>
            <person name="Spatafora J."/>
            <person name="Crous P."/>
            <person name="Grigoriev I."/>
        </authorList>
    </citation>
    <scope>NUCLEOTIDE SEQUENCE</scope>
    <source>
        <strain evidence="2">CBS 690.94</strain>
    </source>
</reference>
<gene>
    <name evidence="2" type="ORF">P171DRAFT_435595</name>
</gene>
<protein>
    <submittedName>
        <fullName evidence="2">Uncharacterized protein</fullName>
    </submittedName>
</protein>
<evidence type="ECO:0000313" key="2">
    <source>
        <dbReference type="EMBL" id="KAF2439731.1"/>
    </source>
</evidence>
<comment type="caution">
    <text evidence="2">The sequence shown here is derived from an EMBL/GenBank/DDBJ whole genome shotgun (WGS) entry which is preliminary data.</text>
</comment>
<dbReference type="Proteomes" id="UP000799764">
    <property type="component" value="Unassembled WGS sequence"/>
</dbReference>
<dbReference type="AlphaFoldDB" id="A0A9P4U7E3"/>
<name>A0A9P4U7E3_9PLEO</name>